<organism evidence="16">
    <name type="scientific">viral metagenome</name>
    <dbReference type="NCBI Taxonomy" id="1070528"/>
    <lineage>
        <taxon>unclassified sequences</taxon>
        <taxon>metagenomes</taxon>
        <taxon>organismal metagenomes</taxon>
    </lineage>
</organism>
<feature type="domain" description="RNA polymerase Rpb2" evidence="12">
    <location>
        <begin position="239"/>
        <end position="373"/>
    </location>
</feature>
<evidence type="ECO:0000256" key="7">
    <source>
        <dbReference type="ARBA" id="ARBA00022833"/>
    </source>
</evidence>
<dbReference type="InterPro" id="IPR007641">
    <property type="entry name" value="RNA_pol_Rpb2_7"/>
</dbReference>
<dbReference type="Pfam" id="PF00562">
    <property type="entry name" value="RNA_pol_Rpb2_6"/>
    <property type="match status" value="1"/>
</dbReference>
<dbReference type="Gene3D" id="3.90.1800.10">
    <property type="entry name" value="RNA polymerase alpha subunit dimerisation domain"/>
    <property type="match status" value="1"/>
</dbReference>
<keyword evidence="7" id="KW-0862">Zinc</keyword>
<evidence type="ECO:0000256" key="6">
    <source>
        <dbReference type="ARBA" id="ARBA00022723"/>
    </source>
</evidence>
<keyword evidence="3" id="KW-0240">DNA-directed RNA polymerase</keyword>
<dbReference type="Pfam" id="PF04565">
    <property type="entry name" value="RNA_pol_Rpb2_3"/>
    <property type="match status" value="1"/>
</dbReference>
<dbReference type="InterPro" id="IPR007644">
    <property type="entry name" value="RNA_pol_bsu_protrusion"/>
</dbReference>
<dbReference type="InterPro" id="IPR014724">
    <property type="entry name" value="RNA_pol_RPB2_OB-fold"/>
</dbReference>
<dbReference type="GO" id="GO:0003677">
    <property type="term" value="F:DNA binding"/>
    <property type="evidence" value="ECO:0007669"/>
    <property type="project" value="InterPro"/>
</dbReference>
<keyword evidence="8" id="KW-0804">Transcription</keyword>
<evidence type="ECO:0000256" key="1">
    <source>
        <dbReference type="ARBA" id="ARBA00006835"/>
    </source>
</evidence>
<dbReference type="SUPFAM" id="SSF64484">
    <property type="entry name" value="beta and beta-prime subunits of DNA dependent RNA-polymerase"/>
    <property type="match status" value="1"/>
</dbReference>
<dbReference type="GO" id="GO:0003899">
    <property type="term" value="F:DNA-directed RNA polymerase activity"/>
    <property type="evidence" value="ECO:0007669"/>
    <property type="project" value="UniProtKB-EC"/>
</dbReference>
<accession>A0A6C0JZE8</accession>
<dbReference type="EC" id="2.7.7.6" evidence="2"/>
<dbReference type="GO" id="GO:0006351">
    <property type="term" value="P:DNA-templated transcription"/>
    <property type="evidence" value="ECO:0007669"/>
    <property type="project" value="InterPro"/>
</dbReference>
<dbReference type="InterPro" id="IPR037033">
    <property type="entry name" value="DNA-dir_RNAP_su2_hyb_sf"/>
</dbReference>
<feature type="domain" description="RNA polymerase Rpb2" evidence="15">
    <location>
        <begin position="554"/>
        <end position="614"/>
    </location>
</feature>
<evidence type="ECO:0000256" key="9">
    <source>
        <dbReference type="SAM" id="MobiDB-lite"/>
    </source>
</evidence>
<dbReference type="InterPro" id="IPR007642">
    <property type="entry name" value="RNA_pol_Rpb2_2"/>
</dbReference>
<dbReference type="Gene3D" id="3.90.1110.10">
    <property type="entry name" value="RNA polymerase Rpb2, domain 2"/>
    <property type="match status" value="1"/>
</dbReference>
<dbReference type="CDD" id="cd00653">
    <property type="entry name" value="RNA_pol_B_RPB2"/>
    <property type="match status" value="1"/>
</dbReference>
<sequence length="1473" mass="167524">MSQDLSQIIIDKLFDDNPSILINHHLDSFNEFFRDGIKRIFKEKNPIRIMKEQDRDTGRFHLRCNIFLAGKEGDKLYYGKPIIFDEQREHFMYPNEARLRNMTYGITIHYDVLLEFYITSPDGEYPVEPTYVTTLPKIFLGRFPIMLGSELCILKNLVPDMRYELGECKNEYGGYFIIDGKEKVIVSQEKFADNMLYVRDKVNEIYSHSADIRSVSEDASKPIRTLSVRIIAPSDKYTNQQIVVLLPNVRKPVPLFIVMRALGIVSDKSIIEYCLLDLTKYKSYLPLFIPCIHDSGMIFSQEQALKYIATFTKHKTISHALEILTNYFLPHIGEMNFIAKAYYLGHMVREVLRVYIKDTKATDRDNYKYKRVELPGSLLYDLFKEYMNLQQKNIYQRIDKEYTYKQGLYKTNFTGLIEQNYREIFSERMIEAGFRKGFKGNWGSDNQTSRLGIVQTLNRLSYNSSLSHLRKINLPLDASAKVIGPRLLHGTQWGVIDPFDTPDGANVGLHKHLSLATSITTNVSSKALIEWLMQFGIHKLEEHSPFYNGTMTKIIVNGNWIGVYDKAKDFVDSIKQYRRNGLIPYFTSVQWDISNQTIYICTDAGRLCRPLFYVTDGQASFENASILEKLESNQFTWEELKIGFAKRKLPYNPTKVYTLNEMYNTEDITKLDSSKGIVEYMDTAEAECSLIAFMDDYKSQPYTHIEIHPSLILGIMGNQIVFPENNPLPRNVFACGQMRQAVSLYHSNYHTRIDKMGVVLNYGQIPLVKSRYLDKINREEHPYGENVIVAIMCYNGYNVEDSILFNQASIDRGLFRTTYYNMYESYEESSSTASSTIDSHFTNIDLNSVVGVRNGFDYSKLDASGLIHENTPLDDKTILIGKVITSQDKKGEYIDASVVPKKGQSGFVDKSFMTEGNNGFRISKVRVRDERIPNIGDKFCSRCGQKGTIGLVIPEADMPFTKEGIRPDIIINPHALPSRMTIGQLIETLMGKACVIYGGFGDCTAFMNKGEKASRFGNMLTHVGFHSSGNQYLYNGETGVRMASEIFMGPTYYMRLKHMVKDKINYRSKGPRTMLTRQTVQGRANDGGLRIGEMERDGVIAHGAMHFLQESMLVRGDQFYMAVCNKTGMTAIYNESRNLFLSPISDGPIRFSGTLDGGMNVENISKFGKSFSIIRVPYAFKLLMQELSTINVQLRLITEDNIDQLMSMSFSDNIVKISGTDNPESVSQEIQRNQRKELLQLPIEEPLSSAQVGTRKPPMELGWQFDTSDPQTGDIYRSLIINQDGKPSARWWVDDNDYLGPFEHPLGWIDSDLVLPDGKVLPDQTVIANLISDQSPDNWNRVIEKLNPAKDLPYIPSSPLNVTSNSPPYIVDQDTPIDTLPLTEQESYIPSSPLIVTSNSPPYIVGQDTPIDTLPSSPLNMTPESTVEPMESIQLDITELPNEPTEPSILFNTPETLSSVPDSSEIKTVTIKP</sequence>
<feature type="domain" description="RNA polymerase Rpb2" evidence="14">
    <location>
        <begin position="455"/>
        <end position="519"/>
    </location>
</feature>
<dbReference type="Gene3D" id="3.90.1070.20">
    <property type="match status" value="1"/>
</dbReference>
<feature type="region of interest" description="Disordered" evidence="9">
    <location>
        <begin position="1442"/>
        <end position="1473"/>
    </location>
</feature>
<evidence type="ECO:0000256" key="5">
    <source>
        <dbReference type="ARBA" id="ARBA00022695"/>
    </source>
</evidence>
<evidence type="ECO:0000259" key="11">
    <source>
        <dbReference type="Pfam" id="PF04560"/>
    </source>
</evidence>
<evidence type="ECO:0000259" key="12">
    <source>
        <dbReference type="Pfam" id="PF04561"/>
    </source>
</evidence>
<keyword evidence="6" id="KW-0479">Metal-binding</keyword>
<dbReference type="GO" id="GO:0000428">
    <property type="term" value="C:DNA-directed RNA polymerase complex"/>
    <property type="evidence" value="ECO:0007669"/>
    <property type="project" value="UniProtKB-KW"/>
</dbReference>
<dbReference type="Gene3D" id="3.90.1100.10">
    <property type="match status" value="1"/>
</dbReference>
<evidence type="ECO:0000259" key="13">
    <source>
        <dbReference type="Pfam" id="PF04563"/>
    </source>
</evidence>
<dbReference type="GO" id="GO:0032549">
    <property type="term" value="F:ribonucleoside binding"/>
    <property type="evidence" value="ECO:0007669"/>
    <property type="project" value="InterPro"/>
</dbReference>
<evidence type="ECO:0000259" key="14">
    <source>
        <dbReference type="Pfam" id="PF04565"/>
    </source>
</evidence>
<feature type="domain" description="RNA polymerase beta subunit protrusion" evidence="13">
    <location>
        <begin position="21"/>
        <end position="406"/>
    </location>
</feature>
<evidence type="ECO:0000259" key="10">
    <source>
        <dbReference type="Pfam" id="PF00562"/>
    </source>
</evidence>
<protein>
    <recommendedName>
        <fullName evidence="2">DNA-directed RNA polymerase</fullName>
        <ecNumber evidence="2">2.7.7.6</ecNumber>
    </recommendedName>
</protein>
<dbReference type="Pfam" id="PF04561">
    <property type="entry name" value="RNA_pol_Rpb2_2"/>
    <property type="match status" value="1"/>
</dbReference>
<dbReference type="GO" id="GO:0046872">
    <property type="term" value="F:metal ion binding"/>
    <property type="evidence" value="ECO:0007669"/>
    <property type="project" value="UniProtKB-KW"/>
</dbReference>
<dbReference type="Pfam" id="PF04560">
    <property type="entry name" value="RNA_pol_Rpb2_7"/>
    <property type="match status" value="1"/>
</dbReference>
<feature type="compositionally biased region" description="Polar residues" evidence="9">
    <location>
        <begin position="1450"/>
        <end position="1462"/>
    </location>
</feature>
<keyword evidence="5" id="KW-0548">Nucleotidyltransferase</keyword>
<reference evidence="16" key="1">
    <citation type="journal article" date="2020" name="Nature">
        <title>Giant virus diversity and host interactions through global metagenomics.</title>
        <authorList>
            <person name="Schulz F."/>
            <person name="Roux S."/>
            <person name="Paez-Espino D."/>
            <person name="Jungbluth S."/>
            <person name="Walsh D.A."/>
            <person name="Denef V.J."/>
            <person name="McMahon K.D."/>
            <person name="Konstantinidis K.T."/>
            <person name="Eloe-Fadrosh E.A."/>
            <person name="Kyrpides N.C."/>
            <person name="Woyke T."/>
        </authorList>
    </citation>
    <scope>NUCLEOTIDE SEQUENCE</scope>
    <source>
        <strain evidence="16">GVMAG-S-1074260-58</strain>
    </source>
</reference>
<evidence type="ECO:0000256" key="3">
    <source>
        <dbReference type="ARBA" id="ARBA00022478"/>
    </source>
</evidence>
<dbReference type="InterPro" id="IPR007646">
    <property type="entry name" value="RNA_pol_Rpb2_4"/>
</dbReference>
<dbReference type="InterPro" id="IPR007645">
    <property type="entry name" value="RNA_pol_Rpb2_3"/>
</dbReference>
<comment type="similarity">
    <text evidence="1">Belongs to the RNA polymerase beta chain family.</text>
</comment>
<name>A0A6C0JZE8_9ZZZZ</name>
<evidence type="ECO:0000256" key="2">
    <source>
        <dbReference type="ARBA" id="ARBA00012418"/>
    </source>
</evidence>
<dbReference type="Pfam" id="PF04566">
    <property type="entry name" value="RNA_pol_Rpb2_4"/>
    <property type="match status" value="1"/>
</dbReference>
<dbReference type="InterPro" id="IPR015712">
    <property type="entry name" value="DNA-dir_RNA_pol_su2"/>
</dbReference>
<evidence type="ECO:0000259" key="15">
    <source>
        <dbReference type="Pfam" id="PF04566"/>
    </source>
</evidence>
<dbReference type="Pfam" id="PF04563">
    <property type="entry name" value="RNA_pol_Rpb2_1"/>
    <property type="match status" value="1"/>
</dbReference>
<evidence type="ECO:0000256" key="8">
    <source>
        <dbReference type="ARBA" id="ARBA00023163"/>
    </source>
</evidence>
<dbReference type="EMBL" id="MN740705">
    <property type="protein sequence ID" value="QHU09144.1"/>
    <property type="molecule type" value="Genomic_DNA"/>
</dbReference>
<feature type="domain" description="DNA-directed RNA polymerase subunit 2 hybrid-binding" evidence="10">
    <location>
        <begin position="718"/>
        <end position="1084"/>
    </location>
</feature>
<dbReference type="Gene3D" id="2.40.270.10">
    <property type="entry name" value="DNA-directed RNA polymerase, subunit 2, domain 6"/>
    <property type="match status" value="1"/>
</dbReference>
<keyword evidence="4" id="KW-0808">Transferase</keyword>
<dbReference type="Gene3D" id="2.40.50.150">
    <property type="match status" value="1"/>
</dbReference>
<evidence type="ECO:0000256" key="4">
    <source>
        <dbReference type="ARBA" id="ARBA00022679"/>
    </source>
</evidence>
<evidence type="ECO:0000313" key="16">
    <source>
        <dbReference type="EMBL" id="QHU09144.1"/>
    </source>
</evidence>
<dbReference type="InterPro" id="IPR037034">
    <property type="entry name" value="RNA_pol_Rpb2_2_sf"/>
</dbReference>
<feature type="domain" description="RNA polymerase Rpb2" evidence="11">
    <location>
        <begin position="1087"/>
        <end position="1198"/>
    </location>
</feature>
<dbReference type="InterPro" id="IPR007120">
    <property type="entry name" value="DNA-dir_RNAP_su2_dom"/>
</dbReference>
<proteinExistence type="inferred from homology"/>
<dbReference type="PANTHER" id="PTHR20856">
    <property type="entry name" value="DNA-DIRECTED RNA POLYMERASE I SUBUNIT 2"/>
    <property type="match status" value="1"/>
</dbReference>